<keyword evidence="2" id="KW-0472">Membrane</keyword>
<dbReference type="KEGG" id="dat:HRM2_13850"/>
<dbReference type="PANTHER" id="PTHR43855">
    <property type="entry name" value="THIOSULFATE SULFURTRANSFERASE"/>
    <property type="match status" value="1"/>
</dbReference>
<dbReference type="Pfam" id="PF00581">
    <property type="entry name" value="Rhodanese"/>
    <property type="match status" value="4"/>
</dbReference>
<name>C0Q904_DESAH</name>
<dbReference type="EC" id="2.8.1.1" evidence="4"/>
<feature type="domain" description="Rhodanese" evidence="3">
    <location>
        <begin position="345"/>
        <end position="492"/>
    </location>
</feature>
<dbReference type="CDD" id="cd01449">
    <property type="entry name" value="TST_Repeat_2"/>
    <property type="match status" value="2"/>
</dbReference>
<proteinExistence type="predicted"/>
<sequence>MKKGIFNGLVIVTSMVLMISLWGCGSSSTTSKAVPSDNLTGDTSMFPNNDLIASAQYLLDNGASNVNASANSTPIIIDTRSAAAYALGHIPGAINTEWGNFVVWNEPPEKAVLQPVADLETTLGSLGLTREATIVIYDDTLASWGSSGRIFWMLEYLGCTHVKILNGGWDKWEADKLPAQTSVNVLAPAVFTAVLNTDINPDKDHILDRMGDSDFVTVDTRTDAEFNGWTLYGEARGGHISGAVHLPYEWYFNSDHSILGYADLQDLFDSHGISDDKEIVPYCTAGIRSGFFYYLARLMGYDRVSNYDASMWDWAAANSAVYPMEALAHYERLVYPALVNQMMAEEPDLVIVETGWGPVGDNYNSGHLPGAVWVNTDEIEYDCFNPRDNWPVDAGDPPCWDRSTTMEEDLAKGLTPGDALPRNWWNIYPDQYLLPAIAYMGIQKDTPVIVYGEDVTAAARIISTLMYAGVEDVRLLNGGKTAWTTAGFSLSTEPAQRVSLEEFDPDTPGRTTAIYPEYKSEIPHVREVVNGDVTDAVIVDVRSMDEYLGKSAPYGYIPTDGRIPGAVWGLAGSSPWTMEDYTDDQDTTLRSYEEIKTFWVSQGLTPDKHLSFYCGTGWRSSLAWFYAYLMGYPQVSNFDSGWFEWSMGEGSAYAGADPVLNPIVDDDLTLP</sequence>
<dbReference type="InterPro" id="IPR001307">
    <property type="entry name" value="Thiosulphate_STrfase_CS"/>
</dbReference>
<dbReference type="InterPro" id="IPR036873">
    <property type="entry name" value="Rhodanese-like_dom_sf"/>
</dbReference>
<evidence type="ECO:0000313" key="5">
    <source>
        <dbReference type="Proteomes" id="UP000000442"/>
    </source>
</evidence>
<keyword evidence="1" id="KW-0677">Repeat</keyword>
<dbReference type="STRING" id="177437.HRM2_13850"/>
<evidence type="ECO:0000313" key="4">
    <source>
        <dbReference type="EMBL" id="ACN14494.1"/>
    </source>
</evidence>
<protein>
    <submittedName>
        <fullName evidence="4">RhdA</fullName>
        <ecNumber evidence="4">2.8.1.1</ecNumber>
    </submittedName>
</protein>
<dbReference type="GO" id="GO:0004792">
    <property type="term" value="F:thiosulfate-cyanide sulfurtransferase activity"/>
    <property type="evidence" value="ECO:0007669"/>
    <property type="project" value="UniProtKB-EC"/>
</dbReference>
<dbReference type="HOGENOM" id="CLU_031618_2_0_7"/>
<evidence type="ECO:0000256" key="1">
    <source>
        <dbReference type="ARBA" id="ARBA00022737"/>
    </source>
</evidence>
<reference evidence="4 5" key="1">
    <citation type="journal article" date="2009" name="Environ. Microbiol.">
        <title>Genome sequence of Desulfobacterium autotrophicum HRM2, a marine sulfate reducer oxidizing organic carbon completely to carbon dioxide.</title>
        <authorList>
            <person name="Strittmatter A.W."/>
            <person name="Liesegang H."/>
            <person name="Rabus R."/>
            <person name="Decker I."/>
            <person name="Amann J."/>
            <person name="Andres S."/>
            <person name="Henne A."/>
            <person name="Fricke W.F."/>
            <person name="Martinez-Arias R."/>
            <person name="Bartels D."/>
            <person name="Goesmann A."/>
            <person name="Krause L."/>
            <person name="Puehler A."/>
            <person name="Klenk H.P."/>
            <person name="Richter M."/>
            <person name="Schuler M."/>
            <person name="Gloeckner F.O."/>
            <person name="Meyerdierks A."/>
            <person name="Gottschalk G."/>
            <person name="Amann R."/>
        </authorList>
    </citation>
    <scope>NUCLEOTIDE SEQUENCE [LARGE SCALE GENOMIC DNA]</scope>
    <source>
        <strain evidence="5">ATCC 43914 / DSM 3382 / HRM2</strain>
    </source>
</reference>
<keyword evidence="2" id="KW-1133">Transmembrane helix</keyword>
<keyword evidence="4" id="KW-0808">Transferase</keyword>
<feature type="domain" description="Rhodanese" evidence="3">
    <location>
        <begin position="70"/>
        <end position="181"/>
    </location>
</feature>
<dbReference type="PROSITE" id="PS00380">
    <property type="entry name" value="RHODANESE_1"/>
    <property type="match status" value="1"/>
</dbReference>
<feature type="transmembrane region" description="Helical" evidence="2">
    <location>
        <begin position="5"/>
        <end position="23"/>
    </location>
</feature>
<keyword evidence="2" id="KW-0812">Transmembrane</keyword>
<dbReference type="InterPro" id="IPR051126">
    <property type="entry name" value="Thiosulfate_sulfurtransferase"/>
</dbReference>
<feature type="domain" description="Rhodanese" evidence="3">
    <location>
        <begin position="211"/>
        <end position="323"/>
    </location>
</feature>
<dbReference type="PANTHER" id="PTHR43855:SF1">
    <property type="entry name" value="THIOSULFATE SULFURTRANSFERASE"/>
    <property type="match status" value="1"/>
</dbReference>
<keyword evidence="5" id="KW-1185">Reference proteome</keyword>
<dbReference type="AlphaFoldDB" id="C0Q904"/>
<dbReference type="OrthoDB" id="9781034at2"/>
<accession>C0Q904</accession>
<feature type="domain" description="Rhodanese" evidence="3">
    <location>
        <begin position="532"/>
        <end position="654"/>
    </location>
</feature>
<gene>
    <name evidence="4" type="primary">rhdA</name>
    <name evidence="4" type="ordered locus">HRM2_13850</name>
</gene>
<organism evidence="4 5">
    <name type="scientific">Desulforapulum autotrophicum (strain ATCC 43914 / DSM 3382 / VKM B-1955 / HRM2)</name>
    <name type="common">Desulfobacterium autotrophicum</name>
    <dbReference type="NCBI Taxonomy" id="177437"/>
    <lineage>
        <taxon>Bacteria</taxon>
        <taxon>Pseudomonadati</taxon>
        <taxon>Thermodesulfobacteriota</taxon>
        <taxon>Desulfobacteria</taxon>
        <taxon>Desulfobacterales</taxon>
        <taxon>Desulfobacteraceae</taxon>
        <taxon>Desulforapulum</taxon>
    </lineage>
</organism>
<dbReference type="EMBL" id="CP001087">
    <property type="protein sequence ID" value="ACN14494.1"/>
    <property type="molecule type" value="Genomic_DNA"/>
</dbReference>
<dbReference type="PROSITE" id="PS50206">
    <property type="entry name" value="RHODANESE_3"/>
    <property type="match status" value="4"/>
</dbReference>
<dbReference type="SUPFAM" id="SSF52821">
    <property type="entry name" value="Rhodanese/Cell cycle control phosphatase"/>
    <property type="match status" value="4"/>
</dbReference>
<evidence type="ECO:0000256" key="2">
    <source>
        <dbReference type="SAM" id="Phobius"/>
    </source>
</evidence>
<dbReference type="Proteomes" id="UP000000442">
    <property type="component" value="Chromosome"/>
</dbReference>
<dbReference type="RefSeq" id="WP_015903281.1">
    <property type="nucleotide sequence ID" value="NC_012108.1"/>
</dbReference>
<dbReference type="Gene3D" id="3.40.250.10">
    <property type="entry name" value="Rhodanese-like domain"/>
    <property type="match status" value="4"/>
</dbReference>
<evidence type="ECO:0000259" key="3">
    <source>
        <dbReference type="PROSITE" id="PS50206"/>
    </source>
</evidence>
<dbReference type="eggNOG" id="COG2897">
    <property type="taxonomic scope" value="Bacteria"/>
</dbReference>
<dbReference type="SMART" id="SM00450">
    <property type="entry name" value="RHOD"/>
    <property type="match status" value="4"/>
</dbReference>
<dbReference type="InterPro" id="IPR001763">
    <property type="entry name" value="Rhodanese-like_dom"/>
</dbReference>